<dbReference type="PANTHER" id="PTHR31465">
    <property type="entry name" value="PROTEIN RTA1-RELATED"/>
    <property type="match status" value="1"/>
</dbReference>
<proteinExistence type="predicted"/>
<keyword evidence="3 5" id="KW-1133">Transmembrane helix</keyword>
<gene>
    <name evidence="6" type="ORF">BTUL_0001g02050</name>
</gene>
<evidence type="ECO:0000256" key="5">
    <source>
        <dbReference type="SAM" id="Phobius"/>
    </source>
</evidence>
<comment type="subcellular location">
    <subcellularLocation>
        <location evidence="1">Membrane</location>
        <topology evidence="1">Multi-pass membrane protein</topology>
    </subcellularLocation>
</comment>
<dbReference type="GO" id="GO:0005886">
    <property type="term" value="C:plasma membrane"/>
    <property type="evidence" value="ECO:0007669"/>
    <property type="project" value="TreeGrafter"/>
</dbReference>
<reference evidence="6 7" key="1">
    <citation type="submission" date="2017-12" db="EMBL/GenBank/DDBJ databases">
        <title>Comparative genomics of Botrytis spp.</title>
        <authorList>
            <person name="Valero-Jimenez C.A."/>
            <person name="Tapia P."/>
            <person name="Veloso J."/>
            <person name="Silva-Moreno E."/>
            <person name="Staats M."/>
            <person name="Valdes J.H."/>
            <person name="Van Kan J.A.L."/>
        </authorList>
    </citation>
    <scope>NUCLEOTIDE SEQUENCE [LARGE SCALE GENOMIC DNA]</scope>
    <source>
        <strain evidence="6 7">Bt9001</strain>
    </source>
</reference>
<dbReference type="GO" id="GO:0000324">
    <property type="term" value="C:fungal-type vacuole"/>
    <property type="evidence" value="ECO:0007669"/>
    <property type="project" value="TreeGrafter"/>
</dbReference>
<feature type="transmembrane region" description="Helical" evidence="5">
    <location>
        <begin position="200"/>
        <end position="224"/>
    </location>
</feature>
<protein>
    <recommendedName>
        <fullName evidence="8">RTA1 domain protein</fullName>
    </recommendedName>
</protein>
<feature type="transmembrane region" description="Helical" evidence="5">
    <location>
        <begin position="121"/>
        <end position="144"/>
    </location>
</feature>
<keyword evidence="2 5" id="KW-0812">Transmembrane</keyword>
<evidence type="ECO:0000256" key="2">
    <source>
        <dbReference type="ARBA" id="ARBA00022692"/>
    </source>
</evidence>
<sequence length="352" mass="38886">MSNLTYISNSTQTSNLTRMSNLTHSDGHGGGYGNATLLMDPSLCTLETCDLSLSAFEYRPTVVGNSIYAALFAVFCIGQLALGIKFKTWGYTGAIILGLVTEIIGYIARVLIYYYPFDNDYFLMYLICLTIAPAFLTAGIYLCLSRIVIIYGQEISRFRPGTYTIIFCTCDIISLVLQAVGGAIASTADTQDDKDLGKNIMLAGLAFQVFSLILFAILCTEFAWRVRRSRGSWNPRYIDLVSSTFFKSFLGGLCLATITILIRSIYRCIELSGGFNGSLFVGHEDEFMVLEGVMITLAVAALTILHPGIAMKGAWTEANFKFRSKHEGMERMKRVSNGSDIEMESGKVFTRE</sequence>
<name>A0A4Z1FBR1_9HELO</name>
<dbReference type="InterPro" id="IPR007568">
    <property type="entry name" value="RTA1"/>
</dbReference>
<accession>A0A4Z1FBR1</accession>
<dbReference type="Pfam" id="PF04479">
    <property type="entry name" value="RTA1"/>
    <property type="match status" value="1"/>
</dbReference>
<evidence type="ECO:0000256" key="3">
    <source>
        <dbReference type="ARBA" id="ARBA00022989"/>
    </source>
</evidence>
<feature type="transmembrane region" description="Helical" evidence="5">
    <location>
        <begin position="94"/>
        <end position="115"/>
    </location>
</feature>
<dbReference type="AlphaFoldDB" id="A0A4Z1FBR1"/>
<comment type="caution">
    <text evidence="6">The sequence shown here is derived from an EMBL/GenBank/DDBJ whole genome shotgun (WGS) entry which is preliminary data.</text>
</comment>
<dbReference type="EMBL" id="PQXH01000001">
    <property type="protein sequence ID" value="TGO20193.1"/>
    <property type="molecule type" value="Genomic_DNA"/>
</dbReference>
<feature type="transmembrane region" description="Helical" evidence="5">
    <location>
        <begin position="62"/>
        <end position="82"/>
    </location>
</feature>
<evidence type="ECO:0000313" key="7">
    <source>
        <dbReference type="Proteomes" id="UP000297777"/>
    </source>
</evidence>
<keyword evidence="7" id="KW-1185">Reference proteome</keyword>
<evidence type="ECO:0000313" key="6">
    <source>
        <dbReference type="EMBL" id="TGO20193.1"/>
    </source>
</evidence>
<organism evidence="6 7">
    <name type="scientific">Botrytis tulipae</name>
    <dbReference type="NCBI Taxonomy" id="87230"/>
    <lineage>
        <taxon>Eukaryota</taxon>
        <taxon>Fungi</taxon>
        <taxon>Dikarya</taxon>
        <taxon>Ascomycota</taxon>
        <taxon>Pezizomycotina</taxon>
        <taxon>Leotiomycetes</taxon>
        <taxon>Helotiales</taxon>
        <taxon>Sclerotiniaceae</taxon>
        <taxon>Botrytis</taxon>
    </lineage>
</organism>
<feature type="transmembrane region" description="Helical" evidence="5">
    <location>
        <begin position="245"/>
        <end position="266"/>
    </location>
</feature>
<evidence type="ECO:0000256" key="4">
    <source>
        <dbReference type="ARBA" id="ARBA00023136"/>
    </source>
</evidence>
<dbReference type="OrthoDB" id="4521223at2759"/>
<dbReference type="PANTHER" id="PTHR31465:SF9">
    <property type="entry name" value="SPHINGOID LONG-CHAIN BASE TRANSPORTER RSB1"/>
    <property type="match status" value="1"/>
</dbReference>
<feature type="transmembrane region" description="Helical" evidence="5">
    <location>
        <begin position="165"/>
        <end position="188"/>
    </location>
</feature>
<keyword evidence="4 5" id="KW-0472">Membrane</keyword>
<evidence type="ECO:0008006" key="8">
    <source>
        <dbReference type="Google" id="ProtNLM"/>
    </source>
</evidence>
<dbReference type="Proteomes" id="UP000297777">
    <property type="component" value="Unassembled WGS sequence"/>
</dbReference>
<feature type="transmembrane region" description="Helical" evidence="5">
    <location>
        <begin position="286"/>
        <end position="305"/>
    </location>
</feature>
<evidence type="ECO:0000256" key="1">
    <source>
        <dbReference type="ARBA" id="ARBA00004141"/>
    </source>
</evidence>